<dbReference type="GO" id="GO:0005737">
    <property type="term" value="C:cytoplasm"/>
    <property type="evidence" value="ECO:0007669"/>
    <property type="project" value="TreeGrafter"/>
</dbReference>
<dbReference type="AlphaFoldDB" id="A0AAD8YKN7"/>
<dbReference type="GO" id="GO:0051082">
    <property type="term" value="F:unfolded protein binding"/>
    <property type="evidence" value="ECO:0007669"/>
    <property type="project" value="TreeGrafter"/>
</dbReference>
<name>A0AAD8YKN7_9STRA</name>
<dbReference type="PROSITE" id="PS00636">
    <property type="entry name" value="DNAJ_1"/>
    <property type="match status" value="1"/>
</dbReference>
<dbReference type="SMART" id="SM00271">
    <property type="entry name" value="DnaJ"/>
    <property type="match status" value="1"/>
</dbReference>
<accession>A0AAD8YKN7</accession>
<dbReference type="InterPro" id="IPR036869">
    <property type="entry name" value="J_dom_sf"/>
</dbReference>
<dbReference type="Gene3D" id="1.10.287.110">
    <property type="entry name" value="DnaJ domain"/>
    <property type="match status" value="1"/>
</dbReference>
<dbReference type="Proteomes" id="UP001224775">
    <property type="component" value="Unassembled WGS sequence"/>
</dbReference>
<dbReference type="Gene3D" id="1.10.418.90">
    <property type="entry name" value="Protein of unknown function DUF1823"/>
    <property type="match status" value="1"/>
</dbReference>
<dbReference type="PRINTS" id="PR00625">
    <property type="entry name" value="JDOMAIN"/>
</dbReference>
<dbReference type="PANTHER" id="PTHR43948">
    <property type="entry name" value="DNAJ HOMOLOG SUBFAMILY B"/>
    <property type="match status" value="1"/>
</dbReference>
<proteinExistence type="predicted"/>
<dbReference type="EMBL" id="JATAAI010000001">
    <property type="protein sequence ID" value="KAK1748359.1"/>
    <property type="molecule type" value="Genomic_DNA"/>
</dbReference>
<dbReference type="GO" id="GO:0044183">
    <property type="term" value="F:protein folding chaperone"/>
    <property type="evidence" value="ECO:0007669"/>
    <property type="project" value="TreeGrafter"/>
</dbReference>
<keyword evidence="4" id="KW-1185">Reference proteome</keyword>
<gene>
    <name evidence="3" type="ORF">QTG54_000298</name>
</gene>
<dbReference type="PROSITE" id="PS50076">
    <property type="entry name" value="DNAJ_2"/>
    <property type="match status" value="1"/>
</dbReference>
<dbReference type="InterPro" id="IPR001623">
    <property type="entry name" value="DnaJ_domain"/>
</dbReference>
<evidence type="ECO:0000313" key="4">
    <source>
        <dbReference type="Proteomes" id="UP001224775"/>
    </source>
</evidence>
<evidence type="ECO:0000259" key="2">
    <source>
        <dbReference type="PROSITE" id="PS50076"/>
    </source>
</evidence>
<comment type="caution">
    <text evidence="3">The sequence shown here is derived from an EMBL/GenBank/DDBJ whole genome shotgun (WGS) entry which is preliminary data.</text>
</comment>
<dbReference type="PANTHER" id="PTHR43948:SF10">
    <property type="entry name" value="MRJ, ISOFORM E"/>
    <property type="match status" value="1"/>
</dbReference>
<reference evidence="3" key="1">
    <citation type="submission" date="2023-06" db="EMBL/GenBank/DDBJ databases">
        <title>Survivors Of The Sea: Transcriptome response of Skeletonema marinoi to long-term dormancy.</title>
        <authorList>
            <person name="Pinder M.I.M."/>
            <person name="Kourtchenko O."/>
            <person name="Robertson E.K."/>
            <person name="Larsson T."/>
            <person name="Maumus F."/>
            <person name="Osuna-Cruz C.M."/>
            <person name="Vancaester E."/>
            <person name="Stenow R."/>
            <person name="Vandepoele K."/>
            <person name="Ploug H."/>
            <person name="Bruchert V."/>
            <person name="Godhe A."/>
            <person name="Topel M."/>
        </authorList>
    </citation>
    <scope>NUCLEOTIDE SEQUENCE</scope>
    <source>
        <strain evidence="3">R05AC</strain>
    </source>
</reference>
<dbReference type="SUPFAM" id="SSF46565">
    <property type="entry name" value="Chaperone J-domain"/>
    <property type="match status" value="1"/>
</dbReference>
<dbReference type="GO" id="GO:0005634">
    <property type="term" value="C:nucleus"/>
    <property type="evidence" value="ECO:0007669"/>
    <property type="project" value="TreeGrafter"/>
</dbReference>
<protein>
    <submittedName>
        <fullName evidence="3">DnaJ domain-containing protein</fullName>
    </submittedName>
</protein>
<dbReference type="GO" id="GO:0051087">
    <property type="term" value="F:protein-folding chaperone binding"/>
    <property type="evidence" value="ECO:0007669"/>
    <property type="project" value="TreeGrafter"/>
</dbReference>
<evidence type="ECO:0000313" key="3">
    <source>
        <dbReference type="EMBL" id="KAK1748359.1"/>
    </source>
</evidence>
<sequence length="520" mass="58300">MVAPNLNSKDYYQILGCSRDADESALKKAYRKLAVKWHPDKNVDSQEATTNFQKVSEAYATLSDPKKRQMYDQYGEEGVKAHEAGADMPGGGMGGFGGFPGGHGGGMGGMSPEEAQQFFAHAFGGGDPFGGCLEWVGWAEEGLEFGLALPWVEEEIHLAVEQYISQSKRYVVELEDSDETLSAKPENLLQHVHVRIHDIQSQPELNGETGTIITWCPDKGRYSIYVASLKKFVSLKPCNVILDSGTVAKVTGVESKPELNGRWGTIKNWTAHQSFAASCSSSRCSSPVHRLLASGSDARTDKSDDDNVGPDILQPFVPALDPKYSVRGPVGEGEFIISRTGPPTAEEMSNEQMLKIVKIECNDLEVNTLVWKCLGYRFNEEEEKWEPTEVFPNWKERFPDPPDFIGMQRVYSREVDQPSLRSNQALVRSIPPGNKQSLKTQLKPIGWKGYNYKELTPNKTRRAQCANWIVFYREELFGYTVEELKERRRLRKEAEAAAEAKMREEGKEVDTWKPPVKEVF</sequence>
<evidence type="ECO:0000256" key="1">
    <source>
        <dbReference type="SAM" id="MobiDB-lite"/>
    </source>
</evidence>
<dbReference type="InterPro" id="IPR014952">
    <property type="entry name" value="DUF1823"/>
</dbReference>
<dbReference type="InterPro" id="IPR018253">
    <property type="entry name" value="DnaJ_domain_CS"/>
</dbReference>
<dbReference type="Pfam" id="PF08853">
    <property type="entry name" value="DUF1823"/>
    <property type="match status" value="1"/>
</dbReference>
<organism evidence="3 4">
    <name type="scientific">Skeletonema marinoi</name>
    <dbReference type="NCBI Taxonomy" id="267567"/>
    <lineage>
        <taxon>Eukaryota</taxon>
        <taxon>Sar</taxon>
        <taxon>Stramenopiles</taxon>
        <taxon>Ochrophyta</taxon>
        <taxon>Bacillariophyta</taxon>
        <taxon>Coscinodiscophyceae</taxon>
        <taxon>Thalassiosirophycidae</taxon>
        <taxon>Thalassiosirales</taxon>
        <taxon>Skeletonemataceae</taxon>
        <taxon>Skeletonema</taxon>
        <taxon>Skeletonema marinoi-dohrnii complex</taxon>
    </lineage>
</organism>
<feature type="region of interest" description="Disordered" evidence="1">
    <location>
        <begin position="494"/>
        <end position="520"/>
    </location>
</feature>
<dbReference type="CDD" id="cd06257">
    <property type="entry name" value="DnaJ"/>
    <property type="match status" value="1"/>
</dbReference>
<dbReference type="Pfam" id="PF00226">
    <property type="entry name" value="DnaJ"/>
    <property type="match status" value="1"/>
</dbReference>
<feature type="domain" description="J" evidence="2">
    <location>
        <begin position="10"/>
        <end position="75"/>
    </location>
</feature>